<feature type="transmembrane region" description="Helical" evidence="1">
    <location>
        <begin position="20"/>
        <end position="46"/>
    </location>
</feature>
<evidence type="ECO:0008006" key="4">
    <source>
        <dbReference type="Google" id="ProtNLM"/>
    </source>
</evidence>
<sequence>VAEGDKGFIQERSGVMVLPFIYMGAKHMITGYDHLLFLFGVIFFLYRLKDVGLYVTLFAVGHTVTLLLGVLAEITISSY</sequence>
<keyword evidence="1" id="KW-1133">Transmembrane helix</keyword>
<dbReference type="Proteomes" id="UP000192847">
    <property type="component" value="Unassembled WGS sequence"/>
</dbReference>
<feature type="transmembrane region" description="Helical" evidence="1">
    <location>
        <begin position="53"/>
        <end position="76"/>
    </location>
</feature>
<dbReference type="EMBL" id="MVIL01001163">
    <property type="protein sequence ID" value="ORB71679.1"/>
    <property type="molecule type" value="Genomic_DNA"/>
</dbReference>
<evidence type="ECO:0000313" key="2">
    <source>
        <dbReference type="EMBL" id="ORB71679.1"/>
    </source>
</evidence>
<reference evidence="2 3" key="1">
    <citation type="submission" date="2017-02" db="EMBL/GenBank/DDBJ databases">
        <title>The new phylogeny of genus Mycobacterium.</title>
        <authorList>
            <person name="Tortoli E."/>
            <person name="Trovato A."/>
            <person name="Cirillo D.M."/>
        </authorList>
    </citation>
    <scope>NUCLEOTIDE SEQUENCE [LARGE SCALE GENOMIC DNA]</scope>
    <source>
        <strain evidence="2 3">CCUG 56329</strain>
    </source>
</reference>
<protein>
    <recommendedName>
        <fullName evidence="4">HupE/UreJ family protein</fullName>
    </recommendedName>
</protein>
<evidence type="ECO:0000256" key="1">
    <source>
        <dbReference type="SAM" id="Phobius"/>
    </source>
</evidence>
<organism evidence="2 3">
    <name type="scientific">Mycobacterium timonense</name>
    <dbReference type="NCBI Taxonomy" id="701043"/>
    <lineage>
        <taxon>Bacteria</taxon>
        <taxon>Bacillati</taxon>
        <taxon>Actinomycetota</taxon>
        <taxon>Actinomycetes</taxon>
        <taxon>Mycobacteriales</taxon>
        <taxon>Mycobacteriaceae</taxon>
        <taxon>Mycobacterium</taxon>
        <taxon>Mycobacterium avium complex (MAC)</taxon>
    </lineage>
</organism>
<name>A0ABX3TBN8_9MYCO</name>
<keyword evidence="1" id="KW-0812">Transmembrane</keyword>
<dbReference type="Pfam" id="PF13795">
    <property type="entry name" value="HupE_UreJ_2"/>
    <property type="match status" value="1"/>
</dbReference>
<evidence type="ECO:0000313" key="3">
    <source>
        <dbReference type="Proteomes" id="UP000192847"/>
    </source>
</evidence>
<gene>
    <name evidence="2" type="ORF">BST46_31350</name>
</gene>
<comment type="caution">
    <text evidence="2">The sequence shown here is derived from an EMBL/GenBank/DDBJ whole genome shotgun (WGS) entry which is preliminary data.</text>
</comment>
<keyword evidence="3" id="KW-1185">Reference proteome</keyword>
<feature type="non-terminal residue" evidence="2">
    <location>
        <position position="1"/>
    </location>
</feature>
<proteinExistence type="predicted"/>
<feature type="non-terminal residue" evidence="2">
    <location>
        <position position="79"/>
    </location>
</feature>
<keyword evidence="1" id="KW-0472">Membrane</keyword>
<accession>A0ABX3TBN8</accession>
<dbReference type="InterPro" id="IPR032809">
    <property type="entry name" value="Put_HupE_UreJ"/>
</dbReference>